<evidence type="ECO:0000256" key="7">
    <source>
        <dbReference type="ARBA" id="ARBA00022827"/>
    </source>
</evidence>
<dbReference type="InterPro" id="IPR003374">
    <property type="entry name" value="ApbE-like_sf"/>
</dbReference>
<keyword evidence="8" id="KW-0460">Magnesium</keyword>
<accession>A0A8I1A0E8</accession>
<comment type="cofactor">
    <cofactor evidence="1">
        <name>Mg(2+)</name>
        <dbReference type="ChEBI" id="CHEBI:18420"/>
    </cofactor>
</comment>
<evidence type="ECO:0000256" key="10">
    <source>
        <dbReference type="ARBA" id="ARBA00048540"/>
    </source>
</evidence>
<gene>
    <name evidence="11" type="ORF">I3517_14370</name>
</gene>
<evidence type="ECO:0000256" key="8">
    <source>
        <dbReference type="ARBA" id="ARBA00022842"/>
    </source>
</evidence>
<comment type="caution">
    <text evidence="11">The sequence shown here is derived from an EMBL/GenBank/DDBJ whole genome shotgun (WGS) entry which is preliminary data.</text>
</comment>
<dbReference type="EC" id="2.7.1.180" evidence="2"/>
<name>A0A8I1A0E8_RHOER</name>
<dbReference type="PANTHER" id="PTHR30040">
    <property type="entry name" value="THIAMINE BIOSYNTHESIS LIPOPROTEIN APBE"/>
    <property type="match status" value="1"/>
</dbReference>
<evidence type="ECO:0000256" key="9">
    <source>
        <dbReference type="ARBA" id="ARBA00031306"/>
    </source>
</evidence>
<keyword evidence="6" id="KW-0479">Metal-binding</keyword>
<keyword evidence="12" id="KW-1185">Reference proteome</keyword>
<reference evidence="11 12" key="1">
    <citation type="submission" date="2020-12" db="EMBL/GenBank/DDBJ databases">
        <title>Draft genome sequence of furan degrading bacterial strain FUR100.</title>
        <authorList>
            <person name="Woiski C."/>
        </authorList>
    </citation>
    <scope>NUCLEOTIDE SEQUENCE [LARGE SCALE GENOMIC DNA]</scope>
    <source>
        <strain evidence="11 12">FUR100</strain>
    </source>
</reference>
<evidence type="ECO:0000256" key="4">
    <source>
        <dbReference type="ARBA" id="ARBA00022630"/>
    </source>
</evidence>
<dbReference type="EMBL" id="JAECSB010000044">
    <property type="protein sequence ID" value="MBH5143795.1"/>
    <property type="molecule type" value="Genomic_DNA"/>
</dbReference>
<evidence type="ECO:0000256" key="2">
    <source>
        <dbReference type="ARBA" id="ARBA00011955"/>
    </source>
</evidence>
<keyword evidence="5 11" id="KW-0808">Transferase</keyword>
<proteinExistence type="predicted"/>
<evidence type="ECO:0000313" key="11">
    <source>
        <dbReference type="EMBL" id="MBH5143795.1"/>
    </source>
</evidence>
<dbReference type="Proteomes" id="UP000627573">
    <property type="component" value="Unassembled WGS sequence"/>
</dbReference>
<dbReference type="InterPro" id="IPR024932">
    <property type="entry name" value="ApbE"/>
</dbReference>
<dbReference type="GO" id="GO:0016740">
    <property type="term" value="F:transferase activity"/>
    <property type="evidence" value="ECO:0007669"/>
    <property type="project" value="UniProtKB-KW"/>
</dbReference>
<comment type="catalytic activity">
    <reaction evidence="10">
        <text>L-threonyl-[protein] + FAD = FMN-L-threonyl-[protein] + AMP + H(+)</text>
        <dbReference type="Rhea" id="RHEA:36847"/>
        <dbReference type="Rhea" id="RHEA-COMP:11060"/>
        <dbReference type="Rhea" id="RHEA-COMP:11061"/>
        <dbReference type="ChEBI" id="CHEBI:15378"/>
        <dbReference type="ChEBI" id="CHEBI:30013"/>
        <dbReference type="ChEBI" id="CHEBI:57692"/>
        <dbReference type="ChEBI" id="CHEBI:74257"/>
        <dbReference type="ChEBI" id="CHEBI:456215"/>
        <dbReference type="EC" id="2.7.1.180"/>
    </reaction>
</comment>
<evidence type="ECO:0000256" key="1">
    <source>
        <dbReference type="ARBA" id="ARBA00001946"/>
    </source>
</evidence>
<keyword evidence="4" id="KW-0285">Flavoprotein</keyword>
<evidence type="ECO:0000313" key="12">
    <source>
        <dbReference type="Proteomes" id="UP000627573"/>
    </source>
</evidence>
<organism evidence="11 12">
    <name type="scientific">Rhodococcus erythropolis</name>
    <name type="common">Arthrobacter picolinophilus</name>
    <dbReference type="NCBI Taxonomy" id="1833"/>
    <lineage>
        <taxon>Bacteria</taxon>
        <taxon>Bacillati</taxon>
        <taxon>Actinomycetota</taxon>
        <taxon>Actinomycetes</taxon>
        <taxon>Mycobacteriales</taxon>
        <taxon>Nocardiaceae</taxon>
        <taxon>Rhodococcus</taxon>
        <taxon>Rhodococcus erythropolis group</taxon>
    </lineage>
</organism>
<dbReference type="AlphaFoldDB" id="A0A8I1A0E8"/>
<evidence type="ECO:0000256" key="5">
    <source>
        <dbReference type="ARBA" id="ARBA00022679"/>
    </source>
</evidence>
<dbReference type="PANTHER" id="PTHR30040:SF2">
    <property type="entry name" value="FAD:PROTEIN FMN TRANSFERASE"/>
    <property type="match status" value="1"/>
</dbReference>
<dbReference type="Gene3D" id="3.10.520.10">
    <property type="entry name" value="ApbE-like domains"/>
    <property type="match status" value="1"/>
</dbReference>
<dbReference type="SUPFAM" id="SSF143631">
    <property type="entry name" value="ApbE-like"/>
    <property type="match status" value="1"/>
</dbReference>
<sequence>MKRADARSVFRFKAIGTDWAITTENPVLDGLRQRIGALTEDFDHVWSRFRADSLITRIAHAENGGQYEFPECDVALFELYDRLVAATGGAVDPLVGRDLELLGYDADYTLAPDEVGIARRQRREYWLSDIDRTESTITTVRPVVIDVGAAGKGHLVDLIAQTLLDVGIGAFLVDGSGDVRHCGPEPLTVGLAHPSLPGRVIGTVPLRNAALCASATTRRAWGKGLHHVLDGRTRQPVTDVIATWVMAADAATADGLATALFVSAPESLRSFEFSWVRMLADGRVQWSNDFAGELFL</sequence>
<evidence type="ECO:0000256" key="6">
    <source>
        <dbReference type="ARBA" id="ARBA00022723"/>
    </source>
</evidence>
<dbReference type="GO" id="GO:0046872">
    <property type="term" value="F:metal ion binding"/>
    <property type="evidence" value="ECO:0007669"/>
    <property type="project" value="UniProtKB-KW"/>
</dbReference>
<evidence type="ECO:0000256" key="3">
    <source>
        <dbReference type="ARBA" id="ARBA00016337"/>
    </source>
</evidence>
<keyword evidence="7" id="KW-0274">FAD</keyword>
<dbReference type="Pfam" id="PF02424">
    <property type="entry name" value="ApbE"/>
    <property type="match status" value="1"/>
</dbReference>
<protein>
    <recommendedName>
        <fullName evidence="3">FAD:protein FMN transferase</fullName>
        <ecNumber evidence="2">2.7.1.180</ecNumber>
    </recommendedName>
    <alternativeName>
        <fullName evidence="9">Flavin transferase</fullName>
    </alternativeName>
</protein>